<sequence>METWETYSKPILAKEHIDAAEAGPASDTEYADATTPSTIQKEPQGECFLQWIKNMDTLLYDLSVIREQVKAYREQAHGTPLKNFSLGSVIANLKTLYGPQNQISQVLVVVETIQGSFVMMEAMGFKGCVEAGYNLAVVHGCLARYIDTRNMSHRSLLGGQNELNTALVTVEETETLVQDMKDQLKGGALKELLVLHKDLKKENERKDMEIETLKKQLRKALDEGTADSDEAGDIHTPEALEDWEENVLAHLLLLLAGVVFLVLLPGVIDRANNTEDLRGGIEHRNVHSRYPPFNYYGAMTVSEYDDEEEENGTEPFKKMMFEGAGGREGLQMPLI</sequence>
<feature type="coiled-coil region" evidence="1">
    <location>
        <begin position="189"/>
        <end position="223"/>
    </location>
</feature>
<gene>
    <name evidence="3 5" type="ORF">BDZ99DRAFT_519960</name>
</gene>
<organism evidence="3">
    <name type="scientific">Mytilinidion resinicola</name>
    <dbReference type="NCBI Taxonomy" id="574789"/>
    <lineage>
        <taxon>Eukaryota</taxon>
        <taxon>Fungi</taxon>
        <taxon>Dikarya</taxon>
        <taxon>Ascomycota</taxon>
        <taxon>Pezizomycotina</taxon>
        <taxon>Dothideomycetes</taxon>
        <taxon>Pleosporomycetidae</taxon>
        <taxon>Mytilinidiales</taxon>
        <taxon>Mytilinidiaceae</taxon>
        <taxon>Mytilinidion</taxon>
    </lineage>
</organism>
<name>A0A6A6YLV9_9PEZI</name>
<dbReference type="EMBL" id="MU003700">
    <property type="protein sequence ID" value="KAF2809862.1"/>
    <property type="molecule type" value="Genomic_DNA"/>
</dbReference>
<keyword evidence="2" id="KW-1133">Transmembrane helix</keyword>
<accession>A0A6A6YLV9</accession>
<reference evidence="5" key="2">
    <citation type="submission" date="2020-04" db="EMBL/GenBank/DDBJ databases">
        <authorList>
            <consortium name="NCBI Genome Project"/>
        </authorList>
    </citation>
    <scope>NUCLEOTIDE SEQUENCE</scope>
    <source>
        <strain evidence="5">CBS 304.34</strain>
    </source>
</reference>
<proteinExistence type="predicted"/>
<keyword evidence="2" id="KW-0812">Transmembrane</keyword>
<dbReference type="RefSeq" id="XP_033576826.1">
    <property type="nucleotide sequence ID" value="XM_033725469.1"/>
</dbReference>
<evidence type="ECO:0000313" key="3">
    <source>
        <dbReference type="EMBL" id="KAF2809862.1"/>
    </source>
</evidence>
<dbReference type="AlphaFoldDB" id="A0A6A6YLV9"/>
<protein>
    <submittedName>
        <fullName evidence="3 5">Uncharacterized protein</fullName>
    </submittedName>
</protein>
<evidence type="ECO:0000313" key="5">
    <source>
        <dbReference type="RefSeq" id="XP_033576826.1"/>
    </source>
</evidence>
<reference evidence="3 5" key="1">
    <citation type="journal article" date="2020" name="Stud. Mycol.">
        <title>101 Dothideomycetes genomes: a test case for predicting lifestyles and emergence of pathogens.</title>
        <authorList>
            <person name="Haridas S."/>
            <person name="Albert R."/>
            <person name="Binder M."/>
            <person name="Bloem J."/>
            <person name="Labutti K."/>
            <person name="Salamov A."/>
            <person name="Andreopoulos B."/>
            <person name="Baker S."/>
            <person name="Barry K."/>
            <person name="Bills G."/>
            <person name="Bluhm B."/>
            <person name="Cannon C."/>
            <person name="Castanera R."/>
            <person name="Culley D."/>
            <person name="Daum C."/>
            <person name="Ezra D."/>
            <person name="Gonzalez J."/>
            <person name="Henrissat B."/>
            <person name="Kuo A."/>
            <person name="Liang C."/>
            <person name="Lipzen A."/>
            <person name="Lutzoni F."/>
            <person name="Magnuson J."/>
            <person name="Mondo S."/>
            <person name="Nolan M."/>
            <person name="Ohm R."/>
            <person name="Pangilinan J."/>
            <person name="Park H.-J."/>
            <person name="Ramirez L."/>
            <person name="Alfaro M."/>
            <person name="Sun H."/>
            <person name="Tritt A."/>
            <person name="Yoshinaga Y."/>
            <person name="Zwiers L.-H."/>
            <person name="Turgeon B."/>
            <person name="Goodwin S."/>
            <person name="Spatafora J."/>
            <person name="Crous P."/>
            <person name="Grigoriev I."/>
        </authorList>
    </citation>
    <scope>NUCLEOTIDE SEQUENCE</scope>
    <source>
        <strain evidence="3 5">CBS 304.34</strain>
    </source>
</reference>
<keyword evidence="4" id="KW-1185">Reference proteome</keyword>
<dbReference type="GeneID" id="54466362"/>
<evidence type="ECO:0000256" key="2">
    <source>
        <dbReference type="SAM" id="Phobius"/>
    </source>
</evidence>
<evidence type="ECO:0000256" key="1">
    <source>
        <dbReference type="SAM" id="Coils"/>
    </source>
</evidence>
<keyword evidence="2" id="KW-0472">Membrane</keyword>
<dbReference type="OrthoDB" id="10449215at2759"/>
<keyword evidence="1" id="KW-0175">Coiled coil</keyword>
<feature type="transmembrane region" description="Helical" evidence="2">
    <location>
        <begin position="247"/>
        <end position="268"/>
    </location>
</feature>
<evidence type="ECO:0000313" key="4">
    <source>
        <dbReference type="Proteomes" id="UP000504636"/>
    </source>
</evidence>
<reference evidence="5" key="3">
    <citation type="submission" date="2025-04" db="UniProtKB">
        <authorList>
            <consortium name="RefSeq"/>
        </authorList>
    </citation>
    <scope>IDENTIFICATION</scope>
    <source>
        <strain evidence="5">CBS 304.34</strain>
    </source>
</reference>
<dbReference type="Proteomes" id="UP000504636">
    <property type="component" value="Unplaced"/>
</dbReference>